<evidence type="ECO:0000313" key="4">
    <source>
        <dbReference type="EMBL" id="KAJ1522745.1"/>
    </source>
</evidence>
<feature type="compositionally biased region" description="Polar residues" evidence="1">
    <location>
        <begin position="10"/>
        <end position="21"/>
    </location>
</feature>
<protein>
    <recommendedName>
        <fullName evidence="3">AAA+ ATPase domain-containing protein</fullName>
    </recommendedName>
</protein>
<keyword evidence="2" id="KW-0472">Membrane</keyword>
<proteinExistence type="predicted"/>
<gene>
    <name evidence="4" type="ORF">ONE63_001902</name>
</gene>
<feature type="compositionally biased region" description="Basic and acidic residues" evidence="1">
    <location>
        <begin position="36"/>
        <end position="55"/>
    </location>
</feature>
<dbReference type="GO" id="GO:0003677">
    <property type="term" value="F:DNA binding"/>
    <property type="evidence" value="ECO:0007669"/>
    <property type="project" value="TreeGrafter"/>
</dbReference>
<dbReference type="InterPro" id="IPR027417">
    <property type="entry name" value="P-loop_NTPase"/>
</dbReference>
<feature type="region of interest" description="Disordered" evidence="1">
    <location>
        <begin position="124"/>
        <end position="168"/>
    </location>
</feature>
<dbReference type="Gene3D" id="3.40.50.300">
    <property type="entry name" value="P-loop containing nucleotide triphosphate hydrolases"/>
    <property type="match status" value="1"/>
</dbReference>
<evidence type="ECO:0000256" key="1">
    <source>
        <dbReference type="SAM" id="MobiDB-lite"/>
    </source>
</evidence>
<dbReference type="GO" id="GO:0061860">
    <property type="term" value="F:DNA clamp unloader activity"/>
    <property type="evidence" value="ECO:0007669"/>
    <property type="project" value="TreeGrafter"/>
</dbReference>
<name>A0AAV7XDK1_9NEOP</name>
<feature type="compositionally biased region" description="Low complexity" evidence="1">
    <location>
        <begin position="271"/>
        <end position="297"/>
    </location>
</feature>
<feature type="compositionally biased region" description="Polar residues" evidence="1">
    <location>
        <begin position="377"/>
        <end position="387"/>
    </location>
</feature>
<dbReference type="InterPro" id="IPR003959">
    <property type="entry name" value="ATPase_AAA_core"/>
</dbReference>
<dbReference type="Proteomes" id="UP001075354">
    <property type="component" value="Chromosome 11"/>
</dbReference>
<keyword evidence="5" id="KW-1185">Reference proteome</keyword>
<dbReference type="GO" id="GO:0005524">
    <property type="term" value="F:ATP binding"/>
    <property type="evidence" value="ECO:0007669"/>
    <property type="project" value="InterPro"/>
</dbReference>
<accession>A0AAV7XDK1</accession>
<feature type="region of interest" description="Disordered" evidence="1">
    <location>
        <begin position="458"/>
        <end position="483"/>
    </location>
</feature>
<feature type="compositionally biased region" description="Basic and acidic residues" evidence="1">
    <location>
        <begin position="357"/>
        <end position="370"/>
    </location>
</feature>
<feature type="transmembrane region" description="Helical" evidence="2">
    <location>
        <begin position="1213"/>
        <end position="1235"/>
    </location>
</feature>
<feature type="compositionally biased region" description="Polar residues" evidence="1">
    <location>
        <begin position="533"/>
        <end position="548"/>
    </location>
</feature>
<feature type="region of interest" description="Disordered" evidence="1">
    <location>
        <begin position="202"/>
        <end position="422"/>
    </location>
</feature>
<dbReference type="PANTHER" id="PTHR23389:SF21">
    <property type="entry name" value="ATPASE FAMILY AAA DOMAIN-CONTAINING PROTEIN 5"/>
    <property type="match status" value="1"/>
</dbReference>
<dbReference type="GO" id="GO:0016887">
    <property type="term" value="F:ATP hydrolysis activity"/>
    <property type="evidence" value="ECO:0007669"/>
    <property type="project" value="InterPro"/>
</dbReference>
<keyword evidence="2" id="KW-0812">Transmembrane</keyword>
<feature type="region of interest" description="Disordered" evidence="1">
    <location>
        <begin position="533"/>
        <end position="591"/>
    </location>
</feature>
<keyword evidence="2" id="KW-1133">Transmembrane helix</keyword>
<feature type="compositionally biased region" description="Polar residues" evidence="1">
    <location>
        <begin position="257"/>
        <end position="269"/>
    </location>
</feature>
<dbReference type="Pfam" id="PF00004">
    <property type="entry name" value="AAA"/>
    <property type="match status" value="1"/>
</dbReference>
<organism evidence="4 5">
    <name type="scientific">Megalurothrips usitatus</name>
    <name type="common">bean blossom thrips</name>
    <dbReference type="NCBI Taxonomy" id="439358"/>
    <lineage>
        <taxon>Eukaryota</taxon>
        <taxon>Metazoa</taxon>
        <taxon>Ecdysozoa</taxon>
        <taxon>Arthropoda</taxon>
        <taxon>Hexapoda</taxon>
        <taxon>Insecta</taxon>
        <taxon>Pterygota</taxon>
        <taxon>Neoptera</taxon>
        <taxon>Paraneoptera</taxon>
        <taxon>Thysanoptera</taxon>
        <taxon>Terebrantia</taxon>
        <taxon>Thripoidea</taxon>
        <taxon>Thripidae</taxon>
        <taxon>Megalurothrips</taxon>
    </lineage>
</organism>
<reference evidence="4" key="1">
    <citation type="submission" date="2022-12" db="EMBL/GenBank/DDBJ databases">
        <title>Chromosome-level genome assembly of the bean flower thrips Megalurothrips usitatus.</title>
        <authorList>
            <person name="Ma L."/>
            <person name="Liu Q."/>
            <person name="Li H."/>
            <person name="Cai W."/>
        </authorList>
    </citation>
    <scope>NUCLEOTIDE SEQUENCE</scope>
    <source>
        <strain evidence="4">Cailab_2022a</strain>
    </source>
</reference>
<dbReference type="InterPro" id="IPR003593">
    <property type="entry name" value="AAA+_ATPase"/>
</dbReference>
<feature type="region of interest" description="Disordered" evidence="1">
    <location>
        <begin position="1"/>
        <end position="98"/>
    </location>
</feature>
<comment type="caution">
    <text evidence="4">The sequence shown here is derived from an EMBL/GenBank/DDBJ whole genome shotgun (WGS) entry which is preliminary data.</text>
</comment>
<dbReference type="SMART" id="SM00382">
    <property type="entry name" value="AAA"/>
    <property type="match status" value="1"/>
</dbReference>
<feature type="compositionally biased region" description="Low complexity" evidence="1">
    <location>
        <begin position="328"/>
        <end position="343"/>
    </location>
</feature>
<dbReference type="CDD" id="cd00009">
    <property type="entry name" value="AAA"/>
    <property type="match status" value="1"/>
</dbReference>
<dbReference type="GO" id="GO:0005634">
    <property type="term" value="C:nucleus"/>
    <property type="evidence" value="ECO:0007669"/>
    <property type="project" value="TreeGrafter"/>
</dbReference>
<evidence type="ECO:0000259" key="3">
    <source>
        <dbReference type="SMART" id="SM00382"/>
    </source>
</evidence>
<feature type="compositionally biased region" description="Basic and acidic residues" evidence="1">
    <location>
        <begin position="214"/>
        <end position="223"/>
    </location>
</feature>
<dbReference type="PANTHER" id="PTHR23389">
    <property type="entry name" value="CHROMOSOME TRANSMISSION FIDELITY FACTOR 18"/>
    <property type="match status" value="1"/>
</dbReference>
<feature type="domain" description="AAA+ ATPase" evidence="3">
    <location>
        <begin position="977"/>
        <end position="1139"/>
    </location>
</feature>
<feature type="compositionally biased region" description="Polar residues" evidence="1">
    <location>
        <begin position="568"/>
        <end position="583"/>
    </location>
</feature>
<dbReference type="SUPFAM" id="SSF52540">
    <property type="entry name" value="P-loop containing nucleoside triphosphate hydrolases"/>
    <property type="match status" value="1"/>
</dbReference>
<evidence type="ECO:0000256" key="2">
    <source>
        <dbReference type="SAM" id="Phobius"/>
    </source>
</evidence>
<sequence>MKSVIGDYFGQSSKENKTTLAKTGKDAENEVLNSKENVKSDKKPKGHKITKEKSLAPKNGGPSQAQKTHKKKSLSMKKQTTKEGSQQQDDYSGDGKVKSAMTPSFALKIKIKSKEQSDAETFIDEFSSPEHGGVVSGKELKSPPGTMLSYLIPQKNASPCSKEPPALGKAKVNRDIADFFSPSKKTNSDVVNSDQLNMVNKNVGVDPKSIESGCKSKEERESNAEVNTGLSTATTPKPKKKTKSSRGAVFKKDVYESVTTATASGNDANVAQASSRRAKSSQAKTKSAKKSLSLAKTETCKNVEPPVMSEQNQPVAQTMKDAFKDIMSKSMTVSSPSTKSKTAPSKKRKRNEEDDCEGKLPKSFTEDSPLKARKLCKTNQIDSNSDDVSVKPLNFQNSCGSPAPEENSDVISGISDAGHKAEDSKRNNLMNYFAKVTREEVLAKEEKIEMKVKVMIHSPPTTPSKKTKRRSINSLPGGAASASLTKKKGALKNRLKENVNAIEVIDVEDTKGGDRNNKEISKFQSIVNQTKAICEPQTTPQENLTPKSDSPAVKANSACKPARRASAKGNSNQNRSNTASTAIRTDKPDRDVKAVEEDCLAIPLDALSNNSEGKCSDSGVSSPTPWKMRVRVAPVQLPSTQGTLLEEESDCEEIFPIRQEKKRRIERPSRKLGTEQKGAIKEDISITTRSPSPDIIFEKERSSGAKIAPLFTRKAETQARQLFLQSGVPDQVKRALETQRSFDEQEVEIFPKFSHIQQKDDKDWIWNLSSVSIPLKEESLPAVQPSSKFSLSDLTGTCNIKDLIDHINSTSCKGPEMRTICTLPTDIMKPILRLIKQESPDFMVGNTFKALKKKMREEEFAKVAALSAVVEVQKPRRKSVNRKSIVNSKFSPSMGQYRAHVWTEKYKPSTVSEIVGNCASVQQLRRWLEAWRKASEDVSKLSYRDENKRKKKRKEAIDDDDFLVSDNSSDASGSNLPLNIAILSGPNGSGKTSSVYALAKDLGFKVLEVNASEKRNGKLVLSKLSEATQSHQVQQSNTAQQGFAALFSSNLNSKSQKTKEAPKSCNDEEDDKAKKMSLILFEDVDIVFEEEDEGFLSAISNLVSTSKRPVILTTTDPESPLVNRFMNSSSLTLQFSSSPNLISTWLQIVSIIEGIYVAPQAVKDLVSVCQGDFRKALLQMQLWVTSGGNNLSMPTITYPLASRKSKKVNLIMLAYLSALINWIIYICVLSLLTIMCCYHQNSNCDETDDLSDLENDDGSSCSPSIPANTDCLAAMLGTNDVCVSILL</sequence>
<dbReference type="EMBL" id="JAPTSV010000011">
    <property type="protein sequence ID" value="KAJ1522745.1"/>
    <property type="molecule type" value="Genomic_DNA"/>
</dbReference>
<feature type="compositionally biased region" description="Polar residues" evidence="1">
    <location>
        <begin position="224"/>
        <end position="233"/>
    </location>
</feature>
<evidence type="ECO:0000313" key="5">
    <source>
        <dbReference type="Proteomes" id="UP001075354"/>
    </source>
</evidence>